<feature type="region of interest" description="Disordered" evidence="1">
    <location>
        <begin position="87"/>
        <end position="111"/>
    </location>
</feature>
<feature type="region of interest" description="Disordered" evidence="1">
    <location>
        <begin position="796"/>
        <end position="817"/>
    </location>
</feature>
<feature type="compositionally biased region" description="Polar residues" evidence="1">
    <location>
        <begin position="16"/>
        <end position="35"/>
    </location>
</feature>
<feature type="region of interest" description="Disordered" evidence="1">
    <location>
        <begin position="670"/>
        <end position="706"/>
    </location>
</feature>
<feature type="compositionally biased region" description="Polar residues" evidence="1">
    <location>
        <begin position="102"/>
        <end position="111"/>
    </location>
</feature>
<dbReference type="STRING" id="1231657.A0A1Y1ZGD9"/>
<dbReference type="OrthoDB" id="5341904at2759"/>
<keyword evidence="3" id="KW-1185">Reference proteome</keyword>
<feature type="region of interest" description="Disordered" evidence="1">
    <location>
        <begin position="922"/>
        <end position="958"/>
    </location>
</feature>
<protein>
    <submittedName>
        <fullName evidence="2">Uncharacterized protein</fullName>
    </submittedName>
</protein>
<feature type="region of interest" description="Disordered" evidence="1">
    <location>
        <begin position="1"/>
        <end position="38"/>
    </location>
</feature>
<feature type="compositionally biased region" description="Basic residues" evidence="1">
    <location>
        <begin position="313"/>
        <end position="325"/>
    </location>
</feature>
<accession>A0A1Y1ZGD9</accession>
<evidence type="ECO:0000313" key="3">
    <source>
        <dbReference type="Proteomes" id="UP000193144"/>
    </source>
</evidence>
<reference evidence="2 3" key="1">
    <citation type="submission" date="2016-07" db="EMBL/GenBank/DDBJ databases">
        <title>Pervasive Adenine N6-methylation of Active Genes in Fungi.</title>
        <authorList>
            <consortium name="DOE Joint Genome Institute"/>
            <person name="Mondo S.J."/>
            <person name="Dannebaum R.O."/>
            <person name="Kuo R.C."/>
            <person name="Labutti K."/>
            <person name="Haridas S."/>
            <person name="Kuo A."/>
            <person name="Salamov A."/>
            <person name="Ahrendt S.R."/>
            <person name="Lipzen A."/>
            <person name="Sullivan W."/>
            <person name="Andreopoulos W.B."/>
            <person name="Clum A."/>
            <person name="Lindquist E."/>
            <person name="Daum C."/>
            <person name="Ramamoorthy G.K."/>
            <person name="Gryganskyi A."/>
            <person name="Culley D."/>
            <person name="Magnuson J.K."/>
            <person name="James T.Y."/>
            <person name="O'Malley M.A."/>
            <person name="Stajich J.E."/>
            <person name="Spatafora J.W."/>
            <person name="Visel A."/>
            <person name="Grigoriev I.V."/>
        </authorList>
    </citation>
    <scope>NUCLEOTIDE SEQUENCE [LARGE SCALE GENOMIC DNA]</scope>
    <source>
        <strain evidence="2 3">CBS 115471</strain>
    </source>
</reference>
<organism evidence="2 3">
    <name type="scientific">Clohesyomyces aquaticus</name>
    <dbReference type="NCBI Taxonomy" id="1231657"/>
    <lineage>
        <taxon>Eukaryota</taxon>
        <taxon>Fungi</taxon>
        <taxon>Dikarya</taxon>
        <taxon>Ascomycota</taxon>
        <taxon>Pezizomycotina</taxon>
        <taxon>Dothideomycetes</taxon>
        <taxon>Pleosporomycetidae</taxon>
        <taxon>Pleosporales</taxon>
        <taxon>Lindgomycetaceae</taxon>
        <taxon>Clohesyomyces</taxon>
    </lineage>
</organism>
<sequence>MGNNQSTGHHNRLSKPKTNTNSPFGTPKTDSSPVSASFRYADLSTKDREHIRAQLTSPIETEFGSGLSSGEDCGLGALATHLQRRLSTLSRSDSKASKIESGRTSTPRLASLPNSKLSLATNTHTVDLETAIKILQEVRKNASPDDLAALQEALQPIAPSPSPDSALSLNRRASVINRSSSSLIRRRSLQATPGLATRGSPTDPSRKAWNSWQTPLVDHHVPKWKLEMMATSPLTQIAALDLADEGRSSPTPRAKTPGEMDYSHLGALQLGSLIVTNGAPSPASSAIKTPREKGNQSNPYGEDYFTALESPVKRKAPHQRAHMRSKSSVLPLTPPLHHGLGTSDQTAYRKSSAICESPLRIETMDHLAPASGPFKQRLKVVNKSADTLAQDYISELPDSPFVNQSHITSENHDEGYSDAPTSFREAALRILDGSILNDETPRPSLELSPTFKSSPPAKSSRGKDKRPIPLKKADSGYSSAGSFRVVQKAANSMQEGTVSTLPKKDIVVADSPKRGNFSNSDDSASLYTFEQMLALPISKKPLPPLPGSQRVEPKSIRSEFLDVSRPDAHSTFPISPTTIKSVASKFSIESNMSTNKRLQKRRPSVSDVPVVQSCEPITEGTIPDVPVDVRIKFRRRLSEAPGMEYLTHTYALKDDEQLSELSSQVCAPLDLAFPTPPASPEPRPRRHQRSQTERPPTPPPLGIRRSLSFFRRKSVSEKMDRKPESAQEVANPELNVVDFGTVAASLGRSPYDAAMPTLSKKRLLSPTHPHQLGNAMPRTKSLVSMDAKTAVEVARQRSKDLVQPRPEMPQRPRSYHDLNLDAGEGIAFRRRPRSVYAGIPAMPSIHVDGASQDNERSSDRDEGRVIDASNPGSSIRARSTGRGPVVSSLVVRYDQYGQRQKAPQASEQDWESHARLWSQRRKSIGEGLRQRASESQLNPPARDERASSQPPEASVYDRYSGGLQYGYERGYGIGGSAGTRQLHSAASRKSMHFSNQFGVDLSDVPVFLQRV</sequence>
<feature type="compositionally biased region" description="Basic and acidic residues" evidence="1">
    <location>
        <begin position="853"/>
        <end position="865"/>
    </location>
</feature>
<evidence type="ECO:0000313" key="2">
    <source>
        <dbReference type="EMBL" id="ORY09331.1"/>
    </source>
</evidence>
<name>A0A1Y1ZGD9_9PLEO</name>
<gene>
    <name evidence="2" type="ORF">BCR34DRAFT_375176</name>
</gene>
<dbReference type="EMBL" id="MCFA01000088">
    <property type="protein sequence ID" value="ORY09331.1"/>
    <property type="molecule type" value="Genomic_DNA"/>
</dbReference>
<feature type="compositionally biased region" description="Basic and acidic residues" evidence="1">
    <location>
        <begin position="92"/>
        <end position="101"/>
    </location>
</feature>
<dbReference type="AlphaFoldDB" id="A0A1Y1ZGD9"/>
<feature type="compositionally biased region" description="Polar residues" evidence="1">
    <location>
        <begin position="199"/>
        <end position="209"/>
    </location>
</feature>
<proteinExistence type="predicted"/>
<comment type="caution">
    <text evidence="2">The sequence shown here is derived from an EMBL/GenBank/DDBJ whole genome shotgun (WGS) entry which is preliminary data.</text>
</comment>
<feature type="compositionally biased region" description="Basic and acidic residues" evidence="1">
    <location>
        <begin position="461"/>
        <end position="474"/>
    </location>
</feature>
<feature type="region of interest" description="Disordered" evidence="1">
    <location>
        <begin position="280"/>
        <end position="348"/>
    </location>
</feature>
<feature type="region of interest" description="Disordered" evidence="1">
    <location>
        <begin position="188"/>
        <end position="209"/>
    </location>
</feature>
<feature type="region of interest" description="Disordered" evidence="1">
    <location>
        <begin position="434"/>
        <end position="477"/>
    </location>
</feature>
<dbReference type="Proteomes" id="UP000193144">
    <property type="component" value="Unassembled WGS sequence"/>
</dbReference>
<feature type="region of interest" description="Disordered" evidence="1">
    <location>
        <begin position="844"/>
        <end position="881"/>
    </location>
</feature>
<evidence type="ECO:0000256" key="1">
    <source>
        <dbReference type="SAM" id="MobiDB-lite"/>
    </source>
</evidence>